<name>A0A1V6T0L7_9EURO</name>
<dbReference type="GO" id="GO:0016705">
    <property type="term" value="F:oxidoreductase activity, acting on paired donors, with incorporation or reduction of molecular oxygen"/>
    <property type="evidence" value="ECO:0007669"/>
    <property type="project" value="InterPro"/>
</dbReference>
<sequence>MSNAATSQPGSNFETSYPRTRRQGPGSTNLHLRVLWLPTRAPPHIPREDALGQNPPKVGETSLAETGESNQTKSSQGLPLGSQASTSGLAALTPLWVTYYNFFGIRWKKIKEAHASLGSVVRISPNHLSFSDPRAYKDIYGHGAKIVKDDFYSHMAGDTPNMADTVDPADHARKRKYFSAVFSAKNVGMLEPRVQICVQKLIQCLKLKSQGQKVADTDRFEVRRDVSFDVRPWLNMFTFDAISSMMWSDSFGFLDCGDDTCISQSDDGNKKTVNAMETFGHGVWFAVFSAHLPLWAYKAINYLASGLKRGQASGDFGNMARYKTMQRIESTPEEPDIFSQFPLQTDKKGRPPLPMWEIIAESTIMMNAGNDTTQTTLTNNIMILATHPDIQTKLRLVLLSGVPKEEQPVASYATLSQIPYLRAVLDETFRVLTPQRFGLPRRTVVISTIAVYSQRLGKWIPERWLADNPDFSAEERRNLKDFFMPFTAGTRACIGRNLAYMEVSIALAALVMAFEWKMADGPLEKNFGQFERITSNPTFLNVKAKPLM</sequence>
<reference evidence="4" key="1">
    <citation type="journal article" date="2017" name="Nat. Microbiol.">
        <title>Global analysis of biosynthetic gene clusters reveals vast potential of secondary metabolite production in Penicillium species.</title>
        <authorList>
            <person name="Nielsen J.C."/>
            <person name="Grijseels S."/>
            <person name="Prigent S."/>
            <person name="Ji B."/>
            <person name="Dainat J."/>
            <person name="Nielsen K.F."/>
            <person name="Frisvad J.C."/>
            <person name="Workman M."/>
            <person name="Nielsen J."/>
        </authorList>
    </citation>
    <scope>NUCLEOTIDE SEQUENCE [LARGE SCALE GENOMIC DNA]</scope>
    <source>
        <strain evidence="4">IBT 24891</strain>
    </source>
</reference>
<dbReference type="STRING" id="303698.A0A1V6T0L7"/>
<dbReference type="InterPro" id="IPR050121">
    <property type="entry name" value="Cytochrome_P450_monoxygenase"/>
</dbReference>
<dbReference type="PANTHER" id="PTHR24305">
    <property type="entry name" value="CYTOCHROME P450"/>
    <property type="match status" value="1"/>
</dbReference>
<dbReference type="InterPro" id="IPR036396">
    <property type="entry name" value="Cyt_P450_sf"/>
</dbReference>
<keyword evidence="4" id="KW-1185">Reference proteome</keyword>
<dbReference type="Pfam" id="PF00067">
    <property type="entry name" value="p450"/>
    <property type="match status" value="2"/>
</dbReference>
<comment type="cofactor">
    <cofactor evidence="1">
        <name>heme</name>
        <dbReference type="ChEBI" id="CHEBI:30413"/>
    </cofactor>
</comment>
<keyword evidence="1" id="KW-0479">Metal-binding</keyword>
<dbReference type="PRINTS" id="PR00463">
    <property type="entry name" value="EP450I"/>
</dbReference>
<dbReference type="PANTHER" id="PTHR24305:SF172">
    <property type="entry name" value="P450, PUTATIVE (EUROFUNG)-RELATED"/>
    <property type="match status" value="1"/>
</dbReference>
<comment type="caution">
    <text evidence="3">The sequence shown here is derived from an EMBL/GenBank/DDBJ whole genome shotgun (WGS) entry which is preliminary data.</text>
</comment>
<evidence type="ECO:0008006" key="5">
    <source>
        <dbReference type="Google" id="ProtNLM"/>
    </source>
</evidence>
<dbReference type="GO" id="GO:0005506">
    <property type="term" value="F:iron ion binding"/>
    <property type="evidence" value="ECO:0007669"/>
    <property type="project" value="InterPro"/>
</dbReference>
<dbReference type="InterPro" id="IPR001128">
    <property type="entry name" value="Cyt_P450"/>
</dbReference>
<dbReference type="InterPro" id="IPR002401">
    <property type="entry name" value="Cyt_P450_E_grp-I"/>
</dbReference>
<dbReference type="PRINTS" id="PR00385">
    <property type="entry name" value="P450"/>
</dbReference>
<evidence type="ECO:0000313" key="3">
    <source>
        <dbReference type="EMBL" id="OQE19898.1"/>
    </source>
</evidence>
<feature type="region of interest" description="Disordered" evidence="2">
    <location>
        <begin position="1"/>
        <end position="30"/>
    </location>
</feature>
<dbReference type="OrthoDB" id="2789670at2759"/>
<dbReference type="EMBL" id="MLKD01000014">
    <property type="protein sequence ID" value="OQE19898.1"/>
    <property type="molecule type" value="Genomic_DNA"/>
</dbReference>
<feature type="compositionally biased region" description="Polar residues" evidence="2">
    <location>
        <begin position="63"/>
        <end position="80"/>
    </location>
</feature>
<feature type="compositionally biased region" description="Polar residues" evidence="2">
    <location>
        <begin position="1"/>
        <end position="18"/>
    </location>
</feature>
<dbReference type="SUPFAM" id="SSF48264">
    <property type="entry name" value="Cytochrome P450"/>
    <property type="match status" value="1"/>
</dbReference>
<dbReference type="Gene3D" id="1.10.630.10">
    <property type="entry name" value="Cytochrome P450"/>
    <property type="match status" value="1"/>
</dbReference>
<evidence type="ECO:0000256" key="2">
    <source>
        <dbReference type="SAM" id="MobiDB-lite"/>
    </source>
</evidence>
<dbReference type="GO" id="GO:0004497">
    <property type="term" value="F:monooxygenase activity"/>
    <property type="evidence" value="ECO:0007669"/>
    <property type="project" value="InterPro"/>
</dbReference>
<feature type="region of interest" description="Disordered" evidence="2">
    <location>
        <begin position="43"/>
        <end position="80"/>
    </location>
</feature>
<dbReference type="GO" id="GO:0043386">
    <property type="term" value="P:mycotoxin biosynthetic process"/>
    <property type="evidence" value="ECO:0007669"/>
    <property type="project" value="UniProtKB-ARBA"/>
</dbReference>
<keyword evidence="1" id="KW-0408">Iron</keyword>
<dbReference type="Proteomes" id="UP000191285">
    <property type="component" value="Unassembled WGS sequence"/>
</dbReference>
<accession>A0A1V6T0L7</accession>
<gene>
    <name evidence="3" type="ORF">PENSTE_c014G00642</name>
</gene>
<evidence type="ECO:0000256" key="1">
    <source>
        <dbReference type="PIRSR" id="PIRSR602401-1"/>
    </source>
</evidence>
<keyword evidence="1" id="KW-0349">Heme</keyword>
<dbReference type="GO" id="GO:0020037">
    <property type="term" value="F:heme binding"/>
    <property type="evidence" value="ECO:0007669"/>
    <property type="project" value="InterPro"/>
</dbReference>
<proteinExistence type="predicted"/>
<feature type="binding site" description="axial binding residue" evidence="1">
    <location>
        <position position="493"/>
    </location>
    <ligand>
        <name>heme</name>
        <dbReference type="ChEBI" id="CHEBI:30413"/>
    </ligand>
    <ligandPart>
        <name>Fe</name>
        <dbReference type="ChEBI" id="CHEBI:18248"/>
    </ligandPart>
</feature>
<organism evidence="3 4">
    <name type="scientific">Penicillium steckii</name>
    <dbReference type="NCBI Taxonomy" id="303698"/>
    <lineage>
        <taxon>Eukaryota</taxon>
        <taxon>Fungi</taxon>
        <taxon>Dikarya</taxon>
        <taxon>Ascomycota</taxon>
        <taxon>Pezizomycotina</taxon>
        <taxon>Eurotiomycetes</taxon>
        <taxon>Eurotiomycetidae</taxon>
        <taxon>Eurotiales</taxon>
        <taxon>Aspergillaceae</taxon>
        <taxon>Penicillium</taxon>
    </lineage>
</organism>
<protein>
    <recommendedName>
        <fullName evidence="5">Cytochrome P450</fullName>
    </recommendedName>
</protein>
<dbReference type="AlphaFoldDB" id="A0A1V6T0L7"/>
<evidence type="ECO:0000313" key="4">
    <source>
        <dbReference type="Proteomes" id="UP000191285"/>
    </source>
</evidence>